<keyword evidence="2" id="KW-1185">Reference proteome</keyword>
<accession>A0ACC1RNB5</accession>
<dbReference type="EMBL" id="JANHOG010002670">
    <property type="protein sequence ID" value="KAJ3521093.1"/>
    <property type="molecule type" value="Genomic_DNA"/>
</dbReference>
<protein>
    <submittedName>
        <fullName evidence="1">Uncharacterized protein</fullName>
    </submittedName>
</protein>
<organism evidence="1 2">
    <name type="scientific">Phlebia brevispora</name>
    <dbReference type="NCBI Taxonomy" id="194682"/>
    <lineage>
        <taxon>Eukaryota</taxon>
        <taxon>Fungi</taxon>
        <taxon>Dikarya</taxon>
        <taxon>Basidiomycota</taxon>
        <taxon>Agaricomycotina</taxon>
        <taxon>Agaricomycetes</taxon>
        <taxon>Polyporales</taxon>
        <taxon>Meruliaceae</taxon>
        <taxon>Phlebia</taxon>
    </lineage>
</organism>
<sequence>MPLDRLPRELIDKIIQHLPKSDVLSVSLTSSHLSPSTRPILFSTIIITSRESDNVFDQFIGFINSSPDISKLILDITFREGQQALGQTPLPLPLTLNQLDSLLSTLPRLQGLHLDNIRLHDFAPGHVAQQARYRLERFTISDGVHKSVVIAALKLFSSIHELRVTKSDHSTPTELPEWEDTRKSMDTLLNKISAQIPQGLTVSSLRLEVNLACAEFYTELLRRTRTPSALTSCTLDWTGLTLELRSSSVVFELLRESSGTLTHLAFGDNGVRKNFRDLGAIRGDYTSEEMVSKLSKLTALSSVTIYVSYRPSSTLITTHALSRFGALLSSFPSTLRRIQLSFRPMPDEDLGPWYSPEIDGYLQELVPAFRRYPMLEAIVFQSAYNTSSEEKGLILQNYPEFATRDLIRF</sequence>
<dbReference type="Proteomes" id="UP001148662">
    <property type="component" value="Unassembled WGS sequence"/>
</dbReference>
<name>A0ACC1RNB5_9APHY</name>
<evidence type="ECO:0000313" key="1">
    <source>
        <dbReference type="EMBL" id="KAJ3521093.1"/>
    </source>
</evidence>
<proteinExistence type="predicted"/>
<gene>
    <name evidence="1" type="ORF">NM688_g9066</name>
</gene>
<comment type="caution">
    <text evidence="1">The sequence shown here is derived from an EMBL/GenBank/DDBJ whole genome shotgun (WGS) entry which is preliminary data.</text>
</comment>
<evidence type="ECO:0000313" key="2">
    <source>
        <dbReference type="Proteomes" id="UP001148662"/>
    </source>
</evidence>
<reference evidence="1" key="1">
    <citation type="submission" date="2022-07" db="EMBL/GenBank/DDBJ databases">
        <title>Genome Sequence of Phlebia brevispora.</title>
        <authorList>
            <person name="Buettner E."/>
        </authorList>
    </citation>
    <scope>NUCLEOTIDE SEQUENCE</scope>
    <source>
        <strain evidence="1">MPL23</strain>
    </source>
</reference>